<dbReference type="RefSeq" id="WP_223100060.1">
    <property type="nucleotide sequence ID" value="NZ_CP061913.1"/>
</dbReference>
<accession>A0ABV5MQ72</accession>
<dbReference type="EMBL" id="JBHMCA010000084">
    <property type="protein sequence ID" value="MFB9451014.1"/>
    <property type="molecule type" value="Genomic_DNA"/>
</dbReference>
<protein>
    <submittedName>
        <fullName evidence="2">Uncharacterized protein</fullName>
    </submittedName>
</protein>
<comment type="caution">
    <text evidence="2">The sequence shown here is derived from an EMBL/GenBank/DDBJ whole genome shotgun (WGS) entry which is preliminary data.</text>
</comment>
<evidence type="ECO:0000313" key="2">
    <source>
        <dbReference type="EMBL" id="MFB9451014.1"/>
    </source>
</evidence>
<keyword evidence="3" id="KW-1185">Reference proteome</keyword>
<reference evidence="2 3" key="1">
    <citation type="submission" date="2024-09" db="EMBL/GenBank/DDBJ databases">
        <authorList>
            <person name="Sun Q."/>
            <person name="Mori K."/>
        </authorList>
    </citation>
    <scope>NUCLEOTIDE SEQUENCE [LARGE SCALE GENOMIC DNA]</scope>
    <source>
        <strain evidence="2 3">JCM 3307</strain>
    </source>
</reference>
<evidence type="ECO:0000256" key="1">
    <source>
        <dbReference type="SAM" id="MobiDB-lite"/>
    </source>
</evidence>
<proteinExistence type="predicted"/>
<gene>
    <name evidence="2" type="ORF">ACFFTR_48785</name>
</gene>
<organism evidence="2 3">
    <name type="scientific">Dactylosporangium vinaceum</name>
    <dbReference type="NCBI Taxonomy" id="53362"/>
    <lineage>
        <taxon>Bacteria</taxon>
        <taxon>Bacillati</taxon>
        <taxon>Actinomycetota</taxon>
        <taxon>Actinomycetes</taxon>
        <taxon>Micromonosporales</taxon>
        <taxon>Micromonosporaceae</taxon>
        <taxon>Dactylosporangium</taxon>
    </lineage>
</organism>
<name>A0ABV5MQ72_9ACTN</name>
<sequence length="101" mass="10603">MLTPLTHLDANDTRTRTAGTTDLFAERDGLPIDEFMPPAELAPVLPHSTVPLNPAAHNGYVYDLDLSPFAAAGPPLAAVVVALSLAARPRPAAPDQPDVAR</sequence>
<dbReference type="Proteomes" id="UP001589608">
    <property type="component" value="Unassembled WGS sequence"/>
</dbReference>
<feature type="region of interest" description="Disordered" evidence="1">
    <location>
        <begin position="1"/>
        <end position="21"/>
    </location>
</feature>
<evidence type="ECO:0000313" key="3">
    <source>
        <dbReference type="Proteomes" id="UP001589608"/>
    </source>
</evidence>